<keyword evidence="2" id="KW-1133">Transmembrane helix</keyword>
<dbReference type="AlphaFoldDB" id="A0AAN8IHU9"/>
<evidence type="ECO:0000313" key="3">
    <source>
        <dbReference type="EMBL" id="KAK5974131.1"/>
    </source>
</evidence>
<accession>A0AAN8IHU9</accession>
<dbReference type="EMBL" id="WIXE01014631">
    <property type="protein sequence ID" value="KAK5974131.1"/>
    <property type="molecule type" value="Genomic_DNA"/>
</dbReference>
<organism evidence="3 4">
    <name type="scientific">Trichostrongylus colubriformis</name>
    <name type="common">Black scour worm</name>
    <dbReference type="NCBI Taxonomy" id="6319"/>
    <lineage>
        <taxon>Eukaryota</taxon>
        <taxon>Metazoa</taxon>
        <taxon>Ecdysozoa</taxon>
        <taxon>Nematoda</taxon>
        <taxon>Chromadorea</taxon>
        <taxon>Rhabditida</taxon>
        <taxon>Rhabditina</taxon>
        <taxon>Rhabditomorpha</taxon>
        <taxon>Strongyloidea</taxon>
        <taxon>Trichostrongylidae</taxon>
        <taxon>Trichostrongylus</taxon>
    </lineage>
</organism>
<comment type="caution">
    <text evidence="3">The sequence shown here is derived from an EMBL/GenBank/DDBJ whole genome shotgun (WGS) entry which is preliminary data.</text>
</comment>
<keyword evidence="2" id="KW-0812">Transmembrane</keyword>
<reference evidence="3 4" key="1">
    <citation type="submission" date="2019-10" db="EMBL/GenBank/DDBJ databases">
        <title>Assembly and Annotation for the nematode Trichostrongylus colubriformis.</title>
        <authorList>
            <person name="Martin J."/>
        </authorList>
    </citation>
    <scope>NUCLEOTIDE SEQUENCE [LARGE SCALE GENOMIC DNA]</scope>
    <source>
        <strain evidence="3">G859</strain>
        <tissue evidence="3">Whole worm</tissue>
    </source>
</reference>
<protein>
    <submittedName>
        <fullName evidence="3">Uncharacterized protein</fullName>
    </submittedName>
</protein>
<feature type="non-terminal residue" evidence="3">
    <location>
        <position position="1"/>
    </location>
</feature>
<gene>
    <name evidence="3" type="ORF">GCK32_016844</name>
</gene>
<sequence>GNVCILYEVDSCNAPRRYHDSYTLPGSSKTQGYCAAYRNSTESNIIACVCQDENCNQENNIQSIMDSTTGKSLSGIISMGTWQRNPDHEHTKQLLECLRKNVRPVYYRQEAGNDVSPAATTDNSEEKEESWLLGEYIRVNYIVFATVGVLVLALVLGACIIWLVCREDRKEKEEKEGKSSEKSTSGSV</sequence>
<feature type="transmembrane region" description="Helical" evidence="2">
    <location>
        <begin position="141"/>
        <end position="165"/>
    </location>
</feature>
<keyword evidence="2" id="KW-0472">Membrane</keyword>
<evidence type="ECO:0000313" key="4">
    <source>
        <dbReference type="Proteomes" id="UP001331761"/>
    </source>
</evidence>
<feature type="compositionally biased region" description="Basic and acidic residues" evidence="1">
    <location>
        <begin position="169"/>
        <end position="181"/>
    </location>
</feature>
<dbReference type="Proteomes" id="UP001331761">
    <property type="component" value="Unassembled WGS sequence"/>
</dbReference>
<evidence type="ECO:0000256" key="2">
    <source>
        <dbReference type="SAM" id="Phobius"/>
    </source>
</evidence>
<proteinExistence type="predicted"/>
<keyword evidence="4" id="KW-1185">Reference proteome</keyword>
<evidence type="ECO:0000256" key="1">
    <source>
        <dbReference type="SAM" id="MobiDB-lite"/>
    </source>
</evidence>
<feature type="region of interest" description="Disordered" evidence="1">
    <location>
        <begin position="169"/>
        <end position="188"/>
    </location>
</feature>
<name>A0AAN8IHU9_TRICO</name>